<dbReference type="PANTHER" id="PTHR36317:SF1">
    <property type="entry name" value="PROTEIN MULTIPLE CHLOROPLAST DIVISION SITE 1"/>
    <property type="match status" value="1"/>
</dbReference>
<gene>
    <name evidence="4" type="ORF">AXG93_3242s1170</name>
    <name evidence="3" type="ORF">Mp_3g03730</name>
</gene>
<dbReference type="EMBL" id="LVLJ01000808">
    <property type="protein sequence ID" value="OAE32495.1"/>
    <property type="molecule type" value="Genomic_DNA"/>
</dbReference>
<dbReference type="AlphaFoldDB" id="A0A176WJG0"/>
<reference evidence="4 5" key="1">
    <citation type="submission" date="2016-03" db="EMBL/GenBank/DDBJ databases">
        <title>Mechanisms controlling the formation of the plant cell surface in tip-growing cells are functionally conserved among land plants.</title>
        <authorList>
            <person name="Honkanen S."/>
            <person name="Jones V.A."/>
            <person name="Morieri G."/>
            <person name="Champion C."/>
            <person name="Hetherington A.J."/>
            <person name="Kelly S."/>
            <person name="Saint-Marcoux D."/>
            <person name="Proust H."/>
            <person name="Prescott H."/>
            <person name="Dolan L."/>
        </authorList>
    </citation>
    <scope>NUCLEOTIDE SEQUENCE [LARGE SCALE GENOMIC DNA]</scope>
    <source>
        <strain evidence="5">cv. Tak-1 and cv. Tak-2</strain>
        <tissue evidence="4">Whole gametophyte</tissue>
    </source>
</reference>
<dbReference type="InterPro" id="IPR034572">
    <property type="entry name" value="MCD1"/>
</dbReference>
<name>A0A176WJG0_MARPO</name>
<sequence length="462" mass="50157">MPGVSVCQMCSANVLAVIPTRTGGPVNLGRKSHRILVQVSAFSASLDFRAEGHHRPVLGRPVCSTRVALHSMAFISTTQGKQMGPINIYAVAEQMSSFGCMMPFKYLSKGGKLPSRRPTTRLLCKPVARISDSDVRISDGKNASVTGRDIPLDSRETTVRETNPASVSPSGALSQRGLPLNLATGVGVTAAVIMMAMLGFLAKPRRNGGGSMADLIRRGQVRSDRGADSELLNYEDPFNNPLVKMGTKNPIVRMCGKIFRLAPVTLTDEKVAKHQNRRIQAYKWKRPIVFLNDGDPVPEGVDPEEVRWIPSNHPFATTSNYIDEDLAQKNVYQTRGVPSRVRAEHDALRKKMEETAKREPDFQPPNMEFGGEQAWKTNNSSAEETSERISNQGKATDTTASFDKQINGKTGGSSSSINGQGQGGGSFSAEPGSRYRTIDFSGEVQGSGGRDQQRYNNGGLDS</sequence>
<evidence type="ECO:0000313" key="3">
    <source>
        <dbReference type="EMBL" id="BBN04332.1"/>
    </source>
</evidence>
<evidence type="ECO:0008006" key="7">
    <source>
        <dbReference type="Google" id="ProtNLM"/>
    </source>
</evidence>
<keyword evidence="2" id="KW-0472">Membrane</keyword>
<dbReference type="GO" id="GO:0009706">
    <property type="term" value="C:chloroplast inner membrane"/>
    <property type="evidence" value="ECO:0007669"/>
    <property type="project" value="TreeGrafter"/>
</dbReference>
<evidence type="ECO:0000313" key="4">
    <source>
        <dbReference type="EMBL" id="OAE32495.1"/>
    </source>
</evidence>
<evidence type="ECO:0000313" key="5">
    <source>
        <dbReference type="Proteomes" id="UP000077202"/>
    </source>
</evidence>
<organism evidence="4 5">
    <name type="scientific">Marchantia polymorpha subsp. ruderalis</name>
    <dbReference type="NCBI Taxonomy" id="1480154"/>
    <lineage>
        <taxon>Eukaryota</taxon>
        <taxon>Viridiplantae</taxon>
        <taxon>Streptophyta</taxon>
        <taxon>Embryophyta</taxon>
        <taxon>Marchantiophyta</taxon>
        <taxon>Marchantiopsida</taxon>
        <taxon>Marchantiidae</taxon>
        <taxon>Marchantiales</taxon>
        <taxon>Marchantiaceae</taxon>
        <taxon>Marchantia</taxon>
    </lineage>
</organism>
<protein>
    <recommendedName>
        <fullName evidence="7">Protein MULTIPLE CHLOROPLAST DIVISION SITE 1</fullName>
    </recommendedName>
</protein>
<keyword evidence="2" id="KW-0812">Transmembrane</keyword>
<dbReference type="EMBL" id="AP019868">
    <property type="protein sequence ID" value="BBN04332.1"/>
    <property type="molecule type" value="Genomic_DNA"/>
</dbReference>
<dbReference type="Proteomes" id="UP000077202">
    <property type="component" value="Unassembled WGS sequence"/>
</dbReference>
<evidence type="ECO:0000313" key="6">
    <source>
        <dbReference type="Proteomes" id="UP001162541"/>
    </source>
</evidence>
<dbReference type="PANTHER" id="PTHR36317">
    <property type="entry name" value="PROTEIN MULTIPLE CHLOROPLAST DIVISION SITE 1"/>
    <property type="match status" value="1"/>
</dbReference>
<accession>A0A176WJG0</accession>
<feature type="region of interest" description="Disordered" evidence="1">
    <location>
        <begin position="353"/>
        <end position="462"/>
    </location>
</feature>
<evidence type="ECO:0000256" key="2">
    <source>
        <dbReference type="SAM" id="Phobius"/>
    </source>
</evidence>
<feature type="compositionally biased region" description="Polar residues" evidence="1">
    <location>
        <begin position="375"/>
        <end position="408"/>
    </location>
</feature>
<evidence type="ECO:0000256" key="1">
    <source>
        <dbReference type="SAM" id="MobiDB-lite"/>
    </source>
</evidence>
<feature type="transmembrane region" description="Helical" evidence="2">
    <location>
        <begin position="182"/>
        <end position="202"/>
    </location>
</feature>
<reference evidence="3" key="2">
    <citation type="journal article" date="2019" name="Curr. Biol.">
        <title>Chromatin organization in early land plants reveals an ancestral association between H3K27me3, transposons, and constitutive heterochromatin.</title>
        <authorList>
            <person name="Montgomery S.A."/>
            <person name="Tanizawa Y."/>
            <person name="Galik B."/>
            <person name="Wang N."/>
            <person name="Ito T."/>
            <person name="Mochizuki T."/>
            <person name="Akimcheva S."/>
            <person name="Bowman J."/>
            <person name="Cognat V."/>
            <person name="Drouard L."/>
            <person name="Ekker H."/>
            <person name="Houng S."/>
            <person name="Kohchi T."/>
            <person name="Lin S."/>
            <person name="Liu L.D."/>
            <person name="Nakamura Y."/>
            <person name="Valeeva L.R."/>
            <person name="Shakirov E.V."/>
            <person name="Shippen D.E."/>
            <person name="Wei W."/>
            <person name="Yagura M."/>
            <person name="Yamaoka S."/>
            <person name="Yamato K.T."/>
            <person name="Liu C."/>
            <person name="Berger F."/>
        </authorList>
    </citation>
    <scope>NUCLEOTIDE SEQUENCE [LARGE SCALE GENOMIC DNA]</scope>
    <source>
        <strain evidence="3">Tak-1</strain>
    </source>
</reference>
<reference evidence="6" key="3">
    <citation type="journal article" date="2020" name="Curr. Biol.">
        <title>Chromatin organization in early land plants reveals an ancestral association between H3K27me3, transposons, and constitutive heterochromatin.</title>
        <authorList>
            <person name="Montgomery S.A."/>
            <person name="Tanizawa Y."/>
            <person name="Galik B."/>
            <person name="Wang N."/>
            <person name="Ito T."/>
            <person name="Mochizuki T."/>
            <person name="Akimcheva S."/>
            <person name="Bowman J.L."/>
            <person name="Cognat V."/>
            <person name="Marechal-Drouard L."/>
            <person name="Ekker H."/>
            <person name="Hong S.F."/>
            <person name="Kohchi T."/>
            <person name="Lin S.S."/>
            <person name="Liu L.D."/>
            <person name="Nakamura Y."/>
            <person name="Valeeva L.R."/>
            <person name="Shakirov E.V."/>
            <person name="Shippen D.E."/>
            <person name="Wei W.L."/>
            <person name="Yagura M."/>
            <person name="Yamaoka S."/>
            <person name="Yamato K.T."/>
            <person name="Liu C."/>
            <person name="Berger F."/>
        </authorList>
    </citation>
    <scope>NUCLEOTIDE SEQUENCE [LARGE SCALE GENOMIC DNA]</scope>
    <source>
        <strain evidence="6">Tak-1</strain>
    </source>
</reference>
<dbReference type="Proteomes" id="UP001162541">
    <property type="component" value="Chromosome 3"/>
</dbReference>
<proteinExistence type="predicted"/>
<dbReference type="GO" id="GO:0010020">
    <property type="term" value="P:chloroplast fission"/>
    <property type="evidence" value="ECO:0007669"/>
    <property type="project" value="InterPro"/>
</dbReference>
<keyword evidence="2" id="KW-1133">Transmembrane helix</keyword>
<keyword evidence="5" id="KW-1185">Reference proteome</keyword>